<comment type="caution">
    <text evidence="2">The sequence shown here is derived from an EMBL/GenBank/DDBJ whole genome shotgun (WGS) entry which is preliminary data.</text>
</comment>
<dbReference type="AlphaFoldDB" id="A0AAD7S1V3"/>
<proteinExistence type="predicted"/>
<protein>
    <submittedName>
        <fullName evidence="2">Uncharacterized protein</fullName>
    </submittedName>
</protein>
<keyword evidence="3" id="KW-1185">Reference proteome</keyword>
<sequence>MRKAIVKNEGPPCLLYGRGCRALGVQWSEGEGLGGPGEGHHTTSDPLRGQPKTLMSFRCRLGGAHLQPRVGTRSEGRD</sequence>
<name>A0AAD7S1V3_9TELE</name>
<evidence type="ECO:0000313" key="2">
    <source>
        <dbReference type="EMBL" id="KAJ8394355.1"/>
    </source>
</evidence>
<reference evidence="2" key="1">
    <citation type="journal article" date="2023" name="Science">
        <title>Genome structures resolve the early diversification of teleost fishes.</title>
        <authorList>
            <person name="Parey E."/>
            <person name="Louis A."/>
            <person name="Montfort J."/>
            <person name="Bouchez O."/>
            <person name="Roques C."/>
            <person name="Iampietro C."/>
            <person name="Lluch J."/>
            <person name="Castinel A."/>
            <person name="Donnadieu C."/>
            <person name="Desvignes T."/>
            <person name="Floi Bucao C."/>
            <person name="Jouanno E."/>
            <person name="Wen M."/>
            <person name="Mejri S."/>
            <person name="Dirks R."/>
            <person name="Jansen H."/>
            <person name="Henkel C."/>
            <person name="Chen W.J."/>
            <person name="Zahm M."/>
            <person name="Cabau C."/>
            <person name="Klopp C."/>
            <person name="Thompson A.W."/>
            <person name="Robinson-Rechavi M."/>
            <person name="Braasch I."/>
            <person name="Lecointre G."/>
            <person name="Bobe J."/>
            <person name="Postlethwait J.H."/>
            <person name="Berthelot C."/>
            <person name="Roest Crollius H."/>
            <person name="Guiguen Y."/>
        </authorList>
    </citation>
    <scope>NUCLEOTIDE SEQUENCE</scope>
    <source>
        <strain evidence="2">NC1722</strain>
    </source>
</reference>
<evidence type="ECO:0000256" key="1">
    <source>
        <dbReference type="SAM" id="MobiDB-lite"/>
    </source>
</evidence>
<dbReference type="EMBL" id="JAINUG010000127">
    <property type="protein sequence ID" value="KAJ8394355.1"/>
    <property type="molecule type" value="Genomic_DNA"/>
</dbReference>
<dbReference type="Proteomes" id="UP001221898">
    <property type="component" value="Unassembled WGS sequence"/>
</dbReference>
<evidence type="ECO:0000313" key="3">
    <source>
        <dbReference type="Proteomes" id="UP001221898"/>
    </source>
</evidence>
<feature type="region of interest" description="Disordered" evidence="1">
    <location>
        <begin position="30"/>
        <end position="51"/>
    </location>
</feature>
<accession>A0AAD7S1V3</accession>
<gene>
    <name evidence="2" type="ORF">AAFF_G00047620</name>
</gene>
<organism evidence="2 3">
    <name type="scientific">Aldrovandia affinis</name>
    <dbReference type="NCBI Taxonomy" id="143900"/>
    <lineage>
        <taxon>Eukaryota</taxon>
        <taxon>Metazoa</taxon>
        <taxon>Chordata</taxon>
        <taxon>Craniata</taxon>
        <taxon>Vertebrata</taxon>
        <taxon>Euteleostomi</taxon>
        <taxon>Actinopterygii</taxon>
        <taxon>Neopterygii</taxon>
        <taxon>Teleostei</taxon>
        <taxon>Notacanthiformes</taxon>
        <taxon>Halosauridae</taxon>
        <taxon>Aldrovandia</taxon>
    </lineage>
</organism>